<evidence type="ECO:0000313" key="3">
    <source>
        <dbReference type="Proteomes" id="UP001499930"/>
    </source>
</evidence>
<accession>A0ABP6L0C2</accession>
<keyword evidence="1" id="KW-0472">Membrane</keyword>
<dbReference type="EMBL" id="BAAAWD010000015">
    <property type="protein sequence ID" value="GAA3026236.1"/>
    <property type="molecule type" value="Genomic_DNA"/>
</dbReference>
<feature type="transmembrane region" description="Helical" evidence="1">
    <location>
        <begin position="41"/>
        <end position="61"/>
    </location>
</feature>
<keyword evidence="1" id="KW-1133">Transmembrane helix</keyword>
<proteinExistence type="predicted"/>
<reference evidence="3" key="1">
    <citation type="journal article" date="2019" name="Int. J. Syst. Evol. Microbiol.">
        <title>The Global Catalogue of Microorganisms (GCM) 10K type strain sequencing project: providing services to taxonomists for standard genome sequencing and annotation.</title>
        <authorList>
            <consortium name="The Broad Institute Genomics Platform"/>
            <consortium name="The Broad Institute Genome Sequencing Center for Infectious Disease"/>
            <person name="Wu L."/>
            <person name="Ma J."/>
        </authorList>
    </citation>
    <scope>NUCLEOTIDE SEQUENCE [LARGE SCALE GENOMIC DNA]</scope>
    <source>
        <strain evidence="3">JCM 3106</strain>
    </source>
</reference>
<keyword evidence="3" id="KW-1185">Reference proteome</keyword>
<organism evidence="2 3">
    <name type="scientific">Streptosporangium longisporum</name>
    <dbReference type="NCBI Taxonomy" id="46187"/>
    <lineage>
        <taxon>Bacteria</taxon>
        <taxon>Bacillati</taxon>
        <taxon>Actinomycetota</taxon>
        <taxon>Actinomycetes</taxon>
        <taxon>Streptosporangiales</taxon>
        <taxon>Streptosporangiaceae</taxon>
        <taxon>Streptosporangium</taxon>
    </lineage>
</organism>
<name>A0ABP6L0C2_9ACTN</name>
<evidence type="ECO:0000313" key="2">
    <source>
        <dbReference type="EMBL" id="GAA3026236.1"/>
    </source>
</evidence>
<keyword evidence="1" id="KW-0812">Transmembrane</keyword>
<evidence type="ECO:0000256" key="1">
    <source>
        <dbReference type="SAM" id="Phobius"/>
    </source>
</evidence>
<evidence type="ECO:0008006" key="4">
    <source>
        <dbReference type="Google" id="ProtNLM"/>
    </source>
</evidence>
<protein>
    <recommendedName>
        <fullName evidence="4">Secreted protein</fullName>
    </recommendedName>
</protein>
<comment type="caution">
    <text evidence="2">The sequence shown here is derived from an EMBL/GenBank/DDBJ whole genome shotgun (WGS) entry which is preliminary data.</text>
</comment>
<sequence length="63" mass="6107">MARPAATTVVGAAVFSSARPGAEMAVTVAVEEVEVTAGPVGGVPVAVAVLVIVPASMSAWVTT</sequence>
<gene>
    <name evidence="2" type="ORF">GCM10017559_60170</name>
</gene>
<dbReference type="Proteomes" id="UP001499930">
    <property type="component" value="Unassembled WGS sequence"/>
</dbReference>